<feature type="domain" description="Aminotransferase-like plant mobile" evidence="3">
    <location>
        <begin position="97"/>
        <end position="389"/>
    </location>
</feature>
<evidence type="ECO:0000256" key="1">
    <source>
        <dbReference type="SAM" id="Coils"/>
    </source>
</evidence>
<feature type="compositionally biased region" description="Basic and acidic residues" evidence="2">
    <location>
        <begin position="536"/>
        <end position="545"/>
    </location>
</feature>
<dbReference type="Proteomes" id="UP001515500">
    <property type="component" value="Chromosome 8"/>
</dbReference>
<keyword evidence="1" id="KW-0175">Coiled coil</keyword>
<proteinExistence type="predicted"/>
<dbReference type="RefSeq" id="XP_039130415.1">
    <property type="nucleotide sequence ID" value="XM_039274481.1"/>
</dbReference>
<gene>
    <name evidence="5" type="primary">LOC120266829</name>
</gene>
<evidence type="ECO:0000256" key="2">
    <source>
        <dbReference type="SAM" id="MobiDB-lite"/>
    </source>
</evidence>
<protein>
    <submittedName>
        <fullName evidence="5">Uncharacterized protein LOC120266829</fullName>
    </submittedName>
</protein>
<evidence type="ECO:0000313" key="4">
    <source>
        <dbReference type="Proteomes" id="UP001515500"/>
    </source>
</evidence>
<dbReference type="Pfam" id="PF10536">
    <property type="entry name" value="PMD"/>
    <property type="match status" value="1"/>
</dbReference>
<organism evidence="4 5">
    <name type="scientific">Dioscorea cayennensis subsp. rotundata</name>
    <name type="common">White Guinea yam</name>
    <name type="synonym">Dioscorea rotundata</name>
    <dbReference type="NCBI Taxonomy" id="55577"/>
    <lineage>
        <taxon>Eukaryota</taxon>
        <taxon>Viridiplantae</taxon>
        <taxon>Streptophyta</taxon>
        <taxon>Embryophyta</taxon>
        <taxon>Tracheophyta</taxon>
        <taxon>Spermatophyta</taxon>
        <taxon>Magnoliopsida</taxon>
        <taxon>Liliopsida</taxon>
        <taxon>Dioscoreales</taxon>
        <taxon>Dioscoreaceae</taxon>
        <taxon>Dioscorea</taxon>
    </lineage>
</organism>
<dbReference type="InterPro" id="IPR044824">
    <property type="entry name" value="MAIN-like"/>
</dbReference>
<accession>A0AB40BU84</accession>
<evidence type="ECO:0000259" key="3">
    <source>
        <dbReference type="Pfam" id="PF10536"/>
    </source>
</evidence>
<feature type="coiled-coil region" evidence="1">
    <location>
        <begin position="613"/>
        <end position="640"/>
    </location>
</feature>
<evidence type="ECO:0000313" key="5">
    <source>
        <dbReference type="RefSeq" id="XP_039130415.1"/>
    </source>
</evidence>
<dbReference type="AlphaFoldDB" id="A0AB40BU84"/>
<reference evidence="5" key="1">
    <citation type="submission" date="2025-08" db="UniProtKB">
        <authorList>
            <consortium name="RefSeq"/>
        </authorList>
    </citation>
    <scope>IDENTIFICATION</scope>
</reference>
<feature type="region of interest" description="Disordered" evidence="2">
    <location>
        <begin position="536"/>
        <end position="572"/>
    </location>
</feature>
<dbReference type="InterPro" id="IPR019557">
    <property type="entry name" value="AminoTfrase-like_pln_mobile"/>
</dbReference>
<dbReference type="GeneID" id="120266829"/>
<dbReference type="PANTHER" id="PTHR46033">
    <property type="entry name" value="PROTEIN MAIN-LIKE 2"/>
    <property type="match status" value="1"/>
</dbReference>
<sequence length="662" mass="76043">METKEEEDASLVEEREAKVVPLLYPGVHIKRKAWFLKPIANTMDDGLPETPVTHPPHYKAPTFTFEEPHHVKLEGWVNPQALWVKWSLHLQNQESLSLVLGVAAFWCQETNTFLFPWGEATLTLEDVMVLGCFSVLGEPVQGEPLPGERAELEFQMIQELRNFNQSSCKKAHQSAWMKHYYSQGNGGELEHIAFLAFWLSRFVLPVHPVDTVRRSVIPIAIRLAQETRISFAPAVLASLYHDLGMVKNYVLANGQRRQSPLVLVANFKILHLWVWERFVPLRPGPQNFVDFNTPRAARWNGLDKKLEISYVRAVIEEGGQFQWRPYPMISVDEGKWFTGCVDEDDELRSFARCLRMCELVGIDCIEKYFPNRVAMQFGLDQDIPMHALNENSATFVAENAERFYVSPLRFEPSKTCRYLEFWWKFKVLFSGVVEFDEKPGNSKKSFKKFLRELHAVKKKRKRMVNGKKQRDGDSYDIKLFDWLSLNKRTSSKKIKPLDGHSISAPSNIKVNGLCLTDKKRRAKKILLKKKKKKRLSHLDEAKNKSDVFTQTEEGERRQSREPAQSEINDKENMNGESIYSSSFIEELEAAFEPQLAKIQSNETVNSVNSIRKESELAMQIKKLKEEIAVIEARVMSLDSLRDGNPCSVMPSSSVCISGKDKS</sequence>
<dbReference type="GO" id="GO:0010073">
    <property type="term" value="P:meristem maintenance"/>
    <property type="evidence" value="ECO:0007669"/>
    <property type="project" value="InterPro"/>
</dbReference>
<keyword evidence="4" id="KW-1185">Reference proteome</keyword>
<dbReference type="PANTHER" id="PTHR46033:SF80">
    <property type="entry name" value="PROTEIN MAIN-LIKE 2-LIKE"/>
    <property type="match status" value="1"/>
</dbReference>
<name>A0AB40BU84_DIOCR</name>